<dbReference type="Gene3D" id="1.20.1280.290">
    <property type="match status" value="2"/>
</dbReference>
<reference evidence="10 11" key="1">
    <citation type="submission" date="2021-02" db="EMBL/GenBank/DDBJ databases">
        <title>Variation within the Batrachochytrium salamandrivorans European outbreak.</title>
        <authorList>
            <person name="Kelly M."/>
            <person name="Pasmans F."/>
            <person name="Shea T.P."/>
            <person name="Munoz J.F."/>
            <person name="Carranza S."/>
            <person name="Cuomo C.A."/>
            <person name="Martel A."/>
        </authorList>
    </citation>
    <scope>NUCLEOTIDE SEQUENCE [LARGE SCALE GENOMIC DNA]</scope>
    <source>
        <strain evidence="10 11">AMFP18/2</strain>
    </source>
</reference>
<evidence type="ECO:0000256" key="2">
    <source>
        <dbReference type="ARBA" id="ARBA00007809"/>
    </source>
</evidence>
<sequence>MSAILMNHILPALGVTFAISIFLAPFPHVWTALKNNERSNMNPTPYPWFFANGLTWIIYGSYLGDPYIFCANIVGFLLGLFYTLSSLHHGSDKFRKTATIILLGSSFLVLTSAFIVFAFLKTSDISKAFLGSVCVMILVFFYASPLSDLANVIRSRDASTINPVLAFCSLLNGSLWTGYGFAISDPFVWGPNIVGVVLTLVQLGLIVVFRGNKPVATPTPAAGFVSEVPITKVVAVDIYGDK</sequence>
<dbReference type="EMBL" id="JAFCIX010000400">
    <property type="protein sequence ID" value="KAH6591718.1"/>
    <property type="molecule type" value="Genomic_DNA"/>
</dbReference>
<keyword evidence="6" id="KW-0677">Repeat</keyword>
<comment type="similarity">
    <text evidence="2">Belongs to the SWEET sugar transporter family.</text>
</comment>
<keyword evidence="8 9" id="KW-0472">Membrane</keyword>
<keyword evidence="3" id="KW-0813">Transport</keyword>
<dbReference type="InterPro" id="IPR047664">
    <property type="entry name" value="SWEET"/>
</dbReference>
<protein>
    <recommendedName>
        <fullName evidence="12">Bidirectional sugar transporter SWEET</fullName>
    </recommendedName>
</protein>
<comment type="subcellular location">
    <subcellularLocation>
        <location evidence="1">Endomembrane system</location>
        <topology evidence="1">Multi-pass membrane protein</topology>
    </subcellularLocation>
</comment>
<comment type="caution">
    <text evidence="10">The sequence shown here is derived from an EMBL/GenBank/DDBJ whole genome shotgun (WGS) entry which is preliminary data.</text>
</comment>
<evidence type="ECO:0000256" key="7">
    <source>
        <dbReference type="ARBA" id="ARBA00022989"/>
    </source>
</evidence>
<evidence type="ECO:0000256" key="1">
    <source>
        <dbReference type="ARBA" id="ARBA00004127"/>
    </source>
</evidence>
<keyword evidence="5 9" id="KW-0812">Transmembrane</keyword>
<evidence type="ECO:0000256" key="8">
    <source>
        <dbReference type="ARBA" id="ARBA00023136"/>
    </source>
</evidence>
<evidence type="ECO:0000256" key="6">
    <source>
        <dbReference type="ARBA" id="ARBA00022737"/>
    </source>
</evidence>
<dbReference type="InterPro" id="IPR004316">
    <property type="entry name" value="SWEET_rpt"/>
</dbReference>
<name>A0ABQ8F419_9FUNG</name>
<feature type="transmembrane region" description="Helical" evidence="9">
    <location>
        <begin position="164"/>
        <end position="183"/>
    </location>
</feature>
<proteinExistence type="inferred from homology"/>
<gene>
    <name evidence="10" type="ORF">BASA50_008521</name>
</gene>
<feature type="transmembrane region" description="Helical" evidence="9">
    <location>
        <begin position="189"/>
        <end position="209"/>
    </location>
</feature>
<evidence type="ECO:0000256" key="4">
    <source>
        <dbReference type="ARBA" id="ARBA00022597"/>
    </source>
</evidence>
<dbReference type="Pfam" id="PF03083">
    <property type="entry name" value="MtN3_slv"/>
    <property type="match status" value="2"/>
</dbReference>
<keyword evidence="4" id="KW-0762">Sugar transport</keyword>
<keyword evidence="11" id="KW-1185">Reference proteome</keyword>
<feature type="transmembrane region" description="Helical" evidence="9">
    <location>
        <begin position="125"/>
        <end position="143"/>
    </location>
</feature>
<evidence type="ECO:0000313" key="11">
    <source>
        <dbReference type="Proteomes" id="UP001648503"/>
    </source>
</evidence>
<evidence type="ECO:0000313" key="10">
    <source>
        <dbReference type="EMBL" id="KAH6591718.1"/>
    </source>
</evidence>
<dbReference type="PANTHER" id="PTHR10791">
    <property type="entry name" value="RAG1-ACTIVATING PROTEIN 1"/>
    <property type="match status" value="1"/>
</dbReference>
<feature type="transmembrane region" description="Helical" evidence="9">
    <location>
        <begin position="68"/>
        <end position="87"/>
    </location>
</feature>
<feature type="transmembrane region" description="Helical" evidence="9">
    <location>
        <begin position="99"/>
        <end position="119"/>
    </location>
</feature>
<dbReference type="Proteomes" id="UP001648503">
    <property type="component" value="Unassembled WGS sequence"/>
</dbReference>
<organism evidence="10 11">
    <name type="scientific">Batrachochytrium salamandrivorans</name>
    <dbReference type="NCBI Taxonomy" id="1357716"/>
    <lineage>
        <taxon>Eukaryota</taxon>
        <taxon>Fungi</taxon>
        <taxon>Fungi incertae sedis</taxon>
        <taxon>Chytridiomycota</taxon>
        <taxon>Chytridiomycota incertae sedis</taxon>
        <taxon>Chytridiomycetes</taxon>
        <taxon>Rhizophydiales</taxon>
        <taxon>Rhizophydiales incertae sedis</taxon>
        <taxon>Batrachochytrium</taxon>
    </lineage>
</organism>
<dbReference type="PANTHER" id="PTHR10791:SF224">
    <property type="entry name" value="SUGAR TRANSPORTER SWEET"/>
    <property type="match status" value="1"/>
</dbReference>
<feature type="transmembrane region" description="Helical" evidence="9">
    <location>
        <begin position="45"/>
        <end position="62"/>
    </location>
</feature>
<feature type="transmembrane region" description="Helical" evidence="9">
    <location>
        <begin position="12"/>
        <end position="33"/>
    </location>
</feature>
<keyword evidence="7 9" id="KW-1133">Transmembrane helix</keyword>
<evidence type="ECO:0000256" key="9">
    <source>
        <dbReference type="SAM" id="Phobius"/>
    </source>
</evidence>
<evidence type="ECO:0008006" key="12">
    <source>
        <dbReference type="Google" id="ProtNLM"/>
    </source>
</evidence>
<accession>A0ABQ8F419</accession>
<evidence type="ECO:0000256" key="3">
    <source>
        <dbReference type="ARBA" id="ARBA00022448"/>
    </source>
</evidence>
<evidence type="ECO:0000256" key="5">
    <source>
        <dbReference type="ARBA" id="ARBA00022692"/>
    </source>
</evidence>